<sequence length="211" mass="23656">MCPKPPSRGRKLRRPPGFLHMQRLCCLSTILKPLLLDALYEGSFNDHWPPESPSLCFTVVHIVVFVCLTSLGHLRQTPLSFFLPGVLDPGSALTLLYDTATCLRLTMMDYTYLNFSLCLPHTTDQLCSLAGILELEDALDLRHFATVRRTIRAVDPSDIADIDNIVWTRGYVTSTSPINVAFACRLPATLTLPEDRPLRLSDQVNQWDNTG</sequence>
<keyword evidence="2" id="KW-1185">Reference proteome</keyword>
<dbReference type="Proteomes" id="UP000284706">
    <property type="component" value="Unassembled WGS sequence"/>
</dbReference>
<accession>A0A409WZ16</accession>
<proteinExistence type="predicted"/>
<evidence type="ECO:0000313" key="1">
    <source>
        <dbReference type="EMBL" id="PPQ83750.1"/>
    </source>
</evidence>
<dbReference type="AlphaFoldDB" id="A0A409WZ16"/>
<protein>
    <submittedName>
        <fullName evidence="1">Uncharacterized protein</fullName>
    </submittedName>
</protein>
<gene>
    <name evidence="1" type="ORF">CVT26_007542</name>
</gene>
<evidence type="ECO:0000313" key="2">
    <source>
        <dbReference type="Proteomes" id="UP000284706"/>
    </source>
</evidence>
<organism evidence="1 2">
    <name type="scientific">Gymnopilus dilepis</name>
    <dbReference type="NCBI Taxonomy" id="231916"/>
    <lineage>
        <taxon>Eukaryota</taxon>
        <taxon>Fungi</taxon>
        <taxon>Dikarya</taxon>
        <taxon>Basidiomycota</taxon>
        <taxon>Agaricomycotina</taxon>
        <taxon>Agaricomycetes</taxon>
        <taxon>Agaricomycetidae</taxon>
        <taxon>Agaricales</taxon>
        <taxon>Agaricineae</taxon>
        <taxon>Hymenogastraceae</taxon>
        <taxon>Gymnopilus</taxon>
    </lineage>
</organism>
<name>A0A409WZ16_9AGAR</name>
<dbReference type="InParanoid" id="A0A409WZ16"/>
<comment type="caution">
    <text evidence="1">The sequence shown here is derived from an EMBL/GenBank/DDBJ whole genome shotgun (WGS) entry which is preliminary data.</text>
</comment>
<dbReference type="EMBL" id="NHYE01004579">
    <property type="protein sequence ID" value="PPQ83750.1"/>
    <property type="molecule type" value="Genomic_DNA"/>
</dbReference>
<reference evidence="1 2" key="1">
    <citation type="journal article" date="2018" name="Evol. Lett.">
        <title>Horizontal gene cluster transfer increased hallucinogenic mushroom diversity.</title>
        <authorList>
            <person name="Reynolds H.T."/>
            <person name="Vijayakumar V."/>
            <person name="Gluck-Thaler E."/>
            <person name="Korotkin H.B."/>
            <person name="Matheny P.B."/>
            <person name="Slot J.C."/>
        </authorList>
    </citation>
    <scope>NUCLEOTIDE SEQUENCE [LARGE SCALE GENOMIC DNA]</scope>
    <source>
        <strain evidence="1 2">SRW20</strain>
    </source>
</reference>